<dbReference type="InterPro" id="IPR018490">
    <property type="entry name" value="cNMP-bd_dom_sf"/>
</dbReference>
<dbReference type="PROSITE" id="PS50042">
    <property type="entry name" value="CNMP_BINDING_3"/>
    <property type="match status" value="1"/>
</dbReference>
<keyword evidence="7" id="KW-1185">Reference proteome</keyword>
<dbReference type="AlphaFoldDB" id="A0A7R6P2U3"/>
<dbReference type="InterPro" id="IPR014710">
    <property type="entry name" value="RmlC-like_jellyroll"/>
</dbReference>
<dbReference type="CDD" id="cd00038">
    <property type="entry name" value="CAP_ED"/>
    <property type="match status" value="1"/>
</dbReference>
<dbReference type="PANTHER" id="PTHR24567:SF74">
    <property type="entry name" value="HTH-TYPE TRANSCRIPTIONAL REGULATOR ARCR"/>
    <property type="match status" value="1"/>
</dbReference>
<evidence type="ECO:0000313" key="7">
    <source>
        <dbReference type="Proteomes" id="UP000595663"/>
    </source>
</evidence>
<feature type="domain" description="HTH crp-type" evidence="5">
    <location>
        <begin position="152"/>
        <end position="216"/>
    </location>
</feature>
<evidence type="ECO:0000256" key="2">
    <source>
        <dbReference type="ARBA" id="ARBA00023125"/>
    </source>
</evidence>
<evidence type="ECO:0000259" key="5">
    <source>
        <dbReference type="PROSITE" id="PS51063"/>
    </source>
</evidence>
<protein>
    <submittedName>
        <fullName evidence="6">CRP/FNR family transcriptional regulator, anaerobic regulatory protein</fullName>
    </submittedName>
</protein>
<dbReference type="Pfam" id="PF00027">
    <property type="entry name" value="cNMP_binding"/>
    <property type="match status" value="1"/>
</dbReference>
<organism evidence="6 7">
    <name type="scientific">Amphritea japonica ATCC BAA-1530</name>
    <dbReference type="NCBI Taxonomy" id="1278309"/>
    <lineage>
        <taxon>Bacteria</taxon>
        <taxon>Pseudomonadati</taxon>
        <taxon>Pseudomonadota</taxon>
        <taxon>Gammaproteobacteria</taxon>
        <taxon>Oceanospirillales</taxon>
        <taxon>Oceanospirillaceae</taxon>
        <taxon>Amphritea</taxon>
    </lineage>
</organism>
<dbReference type="SMART" id="SM00419">
    <property type="entry name" value="HTH_CRP"/>
    <property type="match status" value="1"/>
</dbReference>
<dbReference type="Proteomes" id="UP000595663">
    <property type="component" value="Chromosome"/>
</dbReference>
<dbReference type="KEGG" id="ajp:AMJAP_0190"/>
<dbReference type="PANTHER" id="PTHR24567">
    <property type="entry name" value="CRP FAMILY TRANSCRIPTIONAL REGULATORY PROTEIN"/>
    <property type="match status" value="1"/>
</dbReference>
<keyword evidence="3" id="KW-0804">Transcription</keyword>
<evidence type="ECO:0000313" key="6">
    <source>
        <dbReference type="EMBL" id="BBB24789.1"/>
    </source>
</evidence>
<gene>
    <name evidence="6" type="ORF">AMJAP_0190</name>
</gene>
<dbReference type="PROSITE" id="PS51063">
    <property type="entry name" value="HTH_CRP_2"/>
    <property type="match status" value="1"/>
</dbReference>
<dbReference type="Pfam" id="PF13545">
    <property type="entry name" value="HTH_Crp_2"/>
    <property type="match status" value="1"/>
</dbReference>
<dbReference type="InterPro" id="IPR050397">
    <property type="entry name" value="Env_Response_Regulators"/>
</dbReference>
<feature type="domain" description="Cyclic nucleotide-binding" evidence="4">
    <location>
        <begin position="28"/>
        <end position="138"/>
    </location>
</feature>
<keyword evidence="1" id="KW-0805">Transcription regulation</keyword>
<dbReference type="GO" id="GO:0003700">
    <property type="term" value="F:DNA-binding transcription factor activity"/>
    <property type="evidence" value="ECO:0007669"/>
    <property type="project" value="TreeGrafter"/>
</dbReference>
<dbReference type="Gene3D" id="2.60.120.10">
    <property type="entry name" value="Jelly Rolls"/>
    <property type="match status" value="1"/>
</dbReference>
<dbReference type="SUPFAM" id="SSF46785">
    <property type="entry name" value="Winged helix' DNA-binding domain"/>
    <property type="match status" value="1"/>
</dbReference>
<name>A0A7R6P2U3_9GAMM</name>
<evidence type="ECO:0000256" key="3">
    <source>
        <dbReference type="ARBA" id="ARBA00023163"/>
    </source>
</evidence>
<sequence>MFRIMSDIEQLKEQFPVLQQMDEAGLAILRKASKVELPANQMVFHQGDPCTHYIIVVSGIVKVLGRNANGRELVLYRIENQGSCVLTTSCLLGAEAYPAEGVTETDVTAFMIPLAEFQRALAESVGLRQFIFDSYGERLAKLIGLVQEVAFERIEKRLARYLIENSGSGFILLRSHQEIADELGTAREVVSRQLKVFEQKEWVALSRNQVMYLNKDAIRATAKSE</sequence>
<dbReference type="InterPro" id="IPR036390">
    <property type="entry name" value="WH_DNA-bd_sf"/>
</dbReference>
<dbReference type="InterPro" id="IPR012318">
    <property type="entry name" value="HTH_CRP"/>
</dbReference>
<dbReference type="SUPFAM" id="SSF51206">
    <property type="entry name" value="cAMP-binding domain-like"/>
    <property type="match status" value="1"/>
</dbReference>
<reference evidence="6 7" key="1">
    <citation type="journal article" date="2008" name="Int. J. Syst. Evol. Microbiol.">
        <title>Amphritea japonica sp. nov. and Amphritea balenae sp. nov., isolated from the sediment adjacent to sperm whale carcasses off Kagoshima, Japan.</title>
        <authorList>
            <person name="Miyazaki M."/>
            <person name="Nogi Y."/>
            <person name="Fujiwara Y."/>
            <person name="Kawato M."/>
            <person name="Nagahama T."/>
            <person name="Kubokawa K."/>
            <person name="Horikoshi K."/>
        </authorList>
    </citation>
    <scope>NUCLEOTIDE SEQUENCE [LARGE SCALE GENOMIC DNA]</scope>
    <source>
        <strain evidence="6 7">ATCC BAA-1530</strain>
    </source>
</reference>
<evidence type="ECO:0000256" key="1">
    <source>
        <dbReference type="ARBA" id="ARBA00023015"/>
    </source>
</evidence>
<dbReference type="InterPro" id="IPR036388">
    <property type="entry name" value="WH-like_DNA-bd_sf"/>
</dbReference>
<accession>A0A7R6P2U3</accession>
<dbReference type="GO" id="GO:0005829">
    <property type="term" value="C:cytosol"/>
    <property type="evidence" value="ECO:0007669"/>
    <property type="project" value="TreeGrafter"/>
</dbReference>
<keyword evidence="2" id="KW-0238">DNA-binding</keyword>
<dbReference type="EMBL" id="AP014545">
    <property type="protein sequence ID" value="BBB24789.1"/>
    <property type="molecule type" value="Genomic_DNA"/>
</dbReference>
<proteinExistence type="predicted"/>
<dbReference type="GO" id="GO:0003677">
    <property type="term" value="F:DNA binding"/>
    <property type="evidence" value="ECO:0007669"/>
    <property type="project" value="UniProtKB-KW"/>
</dbReference>
<dbReference type="SMART" id="SM00100">
    <property type="entry name" value="cNMP"/>
    <property type="match status" value="1"/>
</dbReference>
<dbReference type="InterPro" id="IPR000595">
    <property type="entry name" value="cNMP-bd_dom"/>
</dbReference>
<dbReference type="Gene3D" id="1.10.10.10">
    <property type="entry name" value="Winged helix-like DNA-binding domain superfamily/Winged helix DNA-binding domain"/>
    <property type="match status" value="1"/>
</dbReference>
<evidence type="ECO:0000259" key="4">
    <source>
        <dbReference type="PROSITE" id="PS50042"/>
    </source>
</evidence>